<keyword evidence="4 8" id="KW-0547">Nucleotide-binding</keyword>
<feature type="binding site" evidence="8">
    <location>
        <begin position="22"/>
        <end position="26"/>
    </location>
    <ligand>
        <name>GTP</name>
        <dbReference type="ChEBI" id="CHEBI:37565"/>
    </ligand>
</feature>
<dbReference type="GO" id="GO:0051258">
    <property type="term" value="P:protein polymerization"/>
    <property type="evidence" value="ECO:0007669"/>
    <property type="project" value="UniProtKB-UniRule"/>
</dbReference>
<feature type="domain" description="Tubulin/FtsZ GTPase" evidence="12">
    <location>
        <begin position="14"/>
        <end position="206"/>
    </location>
</feature>
<dbReference type="Gene3D" id="3.30.1330.20">
    <property type="entry name" value="Tubulin/FtsZ, C-terminal domain"/>
    <property type="match status" value="1"/>
</dbReference>
<dbReference type="HAMAP" id="MF_00909">
    <property type="entry name" value="FtsZ"/>
    <property type="match status" value="1"/>
</dbReference>
<dbReference type="PROSITE" id="PS01134">
    <property type="entry name" value="FTSZ_1"/>
    <property type="match status" value="1"/>
</dbReference>
<evidence type="ECO:0000256" key="8">
    <source>
        <dbReference type="HAMAP-Rule" id="MF_00909"/>
    </source>
</evidence>
<dbReference type="FunFam" id="3.40.50.1440:FF:000023">
    <property type="entry name" value="Cell division protein FtsZ"/>
    <property type="match status" value="1"/>
</dbReference>
<dbReference type="Pfam" id="PF12327">
    <property type="entry name" value="FtsZ_C"/>
    <property type="match status" value="1"/>
</dbReference>
<feature type="domain" description="Tubulin/FtsZ 2-layer sandwich" evidence="13">
    <location>
        <begin position="208"/>
        <end position="325"/>
    </location>
</feature>
<dbReference type="InterPro" id="IPR018316">
    <property type="entry name" value="Tubulin/FtsZ_2-layer-sand-dom"/>
</dbReference>
<dbReference type="Gene3D" id="3.40.50.1440">
    <property type="entry name" value="Tubulin/FtsZ, GTPase domain"/>
    <property type="match status" value="1"/>
</dbReference>
<dbReference type="InterPro" id="IPR037103">
    <property type="entry name" value="Tubulin/FtsZ-like_C"/>
</dbReference>
<evidence type="ECO:0000256" key="6">
    <source>
        <dbReference type="ARBA" id="ARBA00023210"/>
    </source>
</evidence>
<dbReference type="PRINTS" id="PR00423">
    <property type="entry name" value="CELLDVISFTSZ"/>
</dbReference>
<evidence type="ECO:0000256" key="10">
    <source>
        <dbReference type="RuleBase" id="RU000631"/>
    </source>
</evidence>
<reference evidence="14 15" key="1">
    <citation type="submission" date="2019-10" db="EMBL/GenBank/DDBJ databases">
        <title>Dictyobacter vulcani sp. nov., within the class Ktedonobacteria, isolated from soil of volcanic Mt. Zao.</title>
        <authorList>
            <person name="Zheng Y."/>
            <person name="Wang C.M."/>
            <person name="Sakai Y."/>
            <person name="Abe K."/>
            <person name="Yokota A."/>
            <person name="Yabe S."/>
        </authorList>
    </citation>
    <scope>NUCLEOTIDE SEQUENCE [LARGE SCALE GENOMIC DNA]</scope>
    <source>
        <strain evidence="14 15">W12</strain>
    </source>
</reference>
<feature type="compositionally biased region" description="Polar residues" evidence="11">
    <location>
        <begin position="320"/>
        <end position="335"/>
    </location>
</feature>
<evidence type="ECO:0000313" key="15">
    <source>
        <dbReference type="Proteomes" id="UP000326912"/>
    </source>
</evidence>
<dbReference type="PANTHER" id="PTHR30314:SF3">
    <property type="entry name" value="MITOCHONDRIAL DIVISION PROTEIN FSZA"/>
    <property type="match status" value="1"/>
</dbReference>
<feature type="compositionally biased region" description="Basic and acidic residues" evidence="11">
    <location>
        <begin position="489"/>
        <end position="499"/>
    </location>
</feature>
<dbReference type="InterPro" id="IPR000158">
    <property type="entry name" value="Cell_div_FtsZ"/>
</dbReference>
<dbReference type="InterPro" id="IPR036525">
    <property type="entry name" value="Tubulin/FtsZ_GTPase_sf"/>
</dbReference>
<evidence type="ECO:0000256" key="9">
    <source>
        <dbReference type="NCBIfam" id="TIGR00065"/>
    </source>
</evidence>
<feature type="compositionally biased region" description="Polar residues" evidence="11">
    <location>
        <begin position="346"/>
        <end position="381"/>
    </location>
</feature>
<feature type="region of interest" description="Disordered" evidence="11">
    <location>
        <begin position="320"/>
        <end position="536"/>
    </location>
</feature>
<comment type="caution">
    <text evidence="14">The sequence shown here is derived from an EMBL/GenBank/DDBJ whole genome shotgun (WGS) entry which is preliminary data.</text>
</comment>
<feature type="binding site" evidence="8">
    <location>
        <position position="140"/>
    </location>
    <ligand>
        <name>GTP</name>
        <dbReference type="ChEBI" id="CHEBI:37565"/>
    </ligand>
</feature>
<dbReference type="GO" id="GO:0005525">
    <property type="term" value="F:GTP binding"/>
    <property type="evidence" value="ECO:0007669"/>
    <property type="project" value="UniProtKB-UniRule"/>
</dbReference>
<dbReference type="SMART" id="SM00865">
    <property type="entry name" value="Tubulin_C"/>
    <property type="match status" value="1"/>
</dbReference>
<dbReference type="GO" id="GO:0000917">
    <property type="term" value="P:division septum assembly"/>
    <property type="evidence" value="ECO:0007669"/>
    <property type="project" value="UniProtKB-KW"/>
</dbReference>
<dbReference type="CDD" id="cd02201">
    <property type="entry name" value="FtsZ_type1"/>
    <property type="match status" value="1"/>
</dbReference>
<evidence type="ECO:0000259" key="13">
    <source>
        <dbReference type="SMART" id="SM00865"/>
    </source>
</evidence>
<keyword evidence="15" id="KW-1185">Reference proteome</keyword>
<dbReference type="EMBL" id="BKZW01000001">
    <property type="protein sequence ID" value="GER87274.1"/>
    <property type="molecule type" value="Genomic_DNA"/>
</dbReference>
<keyword evidence="5 8" id="KW-0342">GTP-binding</keyword>
<name>A0A5J4KDT4_9CHLR</name>
<sequence length="536" mass="56285">MLPMGNHQLEGFAQIRVIGVGGGGSNAVNRMIQAGMTGIEFIAINTDAQALLLTEAPHRIRIGDKLTRGLGAGGNPGVGMKAAEENAEDIYEALKGSDMVFITAGMGGGTGTGASPVVAQIAREVGALTVGVVTRPFTFEGKKRLLSAEEGINNLKQHVDTLITVPNDRLLQVADKRTPLADAFRLADDVLRQGIQGISDLITVPGLINLDFADVKTIMSAAGSALMAIGEANGESRATDAAHIAISSPLLDIDISGARGVLFNITGGMDMTLFEVNEAADIISQAAHPEANIIFGAVQDPNYEGKVKITVIATGFDQAPTSRSATGVHTFTNTPRPEYDRGRLYTVSNPAQASGSTPGNIPARSGSSQGYQSPVTPSVHQVANHPTGPMPAAQRNQQPPASQRNQQSPASQRNQAARPASASNPALPPFASDSGRPRVPGTGYTPAPASMPMMNNAGLDSDEDVLDRSMESLPTPDMDVLPAPELEDQAVRPRPDGQPHRHVRRLDRGAASELSRGNRNTPSGDVIDIPAFLRKR</sequence>
<comment type="subunit">
    <text evidence="8">Homodimer. Polymerizes to form a dynamic ring structure in a strictly GTP-dependent manner. Interacts directly with several other division proteins.</text>
</comment>
<accession>A0A5J4KDT4</accession>
<dbReference type="Proteomes" id="UP000326912">
    <property type="component" value="Unassembled WGS sequence"/>
</dbReference>
<dbReference type="InterPro" id="IPR003008">
    <property type="entry name" value="Tubulin_FtsZ_GTPase"/>
</dbReference>
<comment type="subcellular location">
    <subcellularLocation>
        <location evidence="8">Cytoplasm</location>
    </subcellularLocation>
    <text evidence="8">Assembles at midcell at the inner surface of the cytoplasmic membrane.</text>
</comment>
<dbReference type="GO" id="GO:0003924">
    <property type="term" value="F:GTPase activity"/>
    <property type="evidence" value="ECO:0007669"/>
    <property type="project" value="UniProtKB-UniRule"/>
</dbReference>
<comment type="similarity">
    <text evidence="1 8 10">Belongs to the FtsZ family.</text>
</comment>
<dbReference type="GO" id="GO:0032153">
    <property type="term" value="C:cell division site"/>
    <property type="evidence" value="ECO:0007669"/>
    <property type="project" value="UniProtKB-UniRule"/>
</dbReference>
<evidence type="ECO:0000256" key="11">
    <source>
        <dbReference type="SAM" id="MobiDB-lite"/>
    </source>
</evidence>
<dbReference type="InterPro" id="IPR045061">
    <property type="entry name" value="FtsZ/CetZ"/>
</dbReference>
<keyword evidence="6 8" id="KW-0717">Septation</keyword>
<evidence type="ECO:0000313" key="14">
    <source>
        <dbReference type="EMBL" id="GER87274.1"/>
    </source>
</evidence>
<keyword evidence="3 8" id="KW-0132">Cell division</keyword>
<dbReference type="InterPro" id="IPR020805">
    <property type="entry name" value="Cell_div_FtsZ_CS"/>
</dbReference>
<dbReference type="SMART" id="SM00864">
    <property type="entry name" value="Tubulin"/>
    <property type="match status" value="1"/>
</dbReference>
<dbReference type="PROSITE" id="PS01135">
    <property type="entry name" value="FTSZ_2"/>
    <property type="match status" value="1"/>
</dbReference>
<feature type="binding site" evidence="8">
    <location>
        <position position="188"/>
    </location>
    <ligand>
        <name>GTP</name>
        <dbReference type="ChEBI" id="CHEBI:37565"/>
    </ligand>
</feature>
<organism evidence="14 15">
    <name type="scientific">Dictyobacter vulcani</name>
    <dbReference type="NCBI Taxonomy" id="2607529"/>
    <lineage>
        <taxon>Bacteria</taxon>
        <taxon>Bacillati</taxon>
        <taxon>Chloroflexota</taxon>
        <taxon>Ktedonobacteria</taxon>
        <taxon>Ktedonobacterales</taxon>
        <taxon>Dictyobacteraceae</taxon>
        <taxon>Dictyobacter</taxon>
    </lineage>
</organism>
<gene>
    <name evidence="8" type="primary">ftsZ</name>
    <name evidence="14" type="ORF">KDW_14360</name>
</gene>
<keyword evidence="7 8" id="KW-0131">Cell cycle</keyword>
<dbReference type="NCBIfam" id="TIGR00065">
    <property type="entry name" value="ftsZ"/>
    <property type="match status" value="1"/>
</dbReference>
<dbReference type="AlphaFoldDB" id="A0A5J4KDT4"/>
<feature type="binding site" evidence="8">
    <location>
        <position position="144"/>
    </location>
    <ligand>
        <name>GTP</name>
        <dbReference type="ChEBI" id="CHEBI:37565"/>
    </ligand>
</feature>
<evidence type="ECO:0000256" key="5">
    <source>
        <dbReference type="ARBA" id="ARBA00023134"/>
    </source>
</evidence>
<evidence type="ECO:0000256" key="4">
    <source>
        <dbReference type="ARBA" id="ARBA00022741"/>
    </source>
</evidence>
<dbReference type="SUPFAM" id="SSF52490">
    <property type="entry name" value="Tubulin nucleotide-binding domain-like"/>
    <property type="match status" value="1"/>
</dbReference>
<evidence type="ECO:0000256" key="2">
    <source>
        <dbReference type="ARBA" id="ARBA00022490"/>
    </source>
</evidence>
<dbReference type="InterPro" id="IPR008280">
    <property type="entry name" value="Tub_FtsZ_C"/>
</dbReference>
<protein>
    <recommendedName>
        <fullName evidence="8 9">Cell division protein FtsZ</fullName>
    </recommendedName>
</protein>
<proteinExistence type="inferred from homology"/>
<dbReference type="GO" id="GO:0043093">
    <property type="term" value="P:FtsZ-dependent cytokinesis"/>
    <property type="evidence" value="ECO:0007669"/>
    <property type="project" value="UniProtKB-UniRule"/>
</dbReference>
<feature type="compositionally biased region" description="Polar residues" evidence="11">
    <location>
        <begin position="394"/>
        <end position="415"/>
    </location>
</feature>
<dbReference type="PANTHER" id="PTHR30314">
    <property type="entry name" value="CELL DIVISION PROTEIN FTSZ-RELATED"/>
    <property type="match status" value="1"/>
</dbReference>
<evidence type="ECO:0000256" key="3">
    <source>
        <dbReference type="ARBA" id="ARBA00022618"/>
    </source>
</evidence>
<evidence type="ECO:0000256" key="1">
    <source>
        <dbReference type="ARBA" id="ARBA00009690"/>
    </source>
</evidence>
<dbReference type="Pfam" id="PF00091">
    <property type="entry name" value="Tubulin"/>
    <property type="match status" value="1"/>
</dbReference>
<feature type="binding site" evidence="8">
    <location>
        <begin position="109"/>
        <end position="111"/>
    </location>
    <ligand>
        <name>GTP</name>
        <dbReference type="ChEBI" id="CHEBI:37565"/>
    </ligand>
</feature>
<dbReference type="SUPFAM" id="SSF55307">
    <property type="entry name" value="Tubulin C-terminal domain-like"/>
    <property type="match status" value="1"/>
</dbReference>
<comment type="function">
    <text evidence="8 10">Essential cell division protein that forms a contractile ring structure (Z ring) at the future cell division site. The regulation of the ring assembly controls the timing and the location of cell division. One of the functions of the FtsZ ring is to recruit other cell division proteins to the septum to produce a new cell wall between the dividing cells. Binds GTP and shows GTPase activity.</text>
</comment>
<dbReference type="InterPro" id="IPR024757">
    <property type="entry name" value="FtsZ_C"/>
</dbReference>
<evidence type="ECO:0000259" key="12">
    <source>
        <dbReference type="SMART" id="SM00864"/>
    </source>
</evidence>
<dbReference type="GO" id="GO:0005737">
    <property type="term" value="C:cytoplasm"/>
    <property type="evidence" value="ECO:0007669"/>
    <property type="project" value="UniProtKB-SubCell"/>
</dbReference>
<evidence type="ECO:0000256" key="7">
    <source>
        <dbReference type="ARBA" id="ARBA00023306"/>
    </source>
</evidence>
<keyword evidence="2 8" id="KW-0963">Cytoplasm</keyword>